<feature type="domain" description="D-glutamate cyclase-like C-terminal" evidence="1">
    <location>
        <begin position="15"/>
        <end position="331"/>
    </location>
</feature>
<protein>
    <recommendedName>
        <fullName evidence="1">D-glutamate cyclase-like C-terminal domain-containing protein</fullName>
    </recommendedName>
</protein>
<evidence type="ECO:0000313" key="3">
    <source>
        <dbReference type="Proteomes" id="UP000009222"/>
    </source>
</evidence>
<accession>F5YAA6</accession>
<proteinExistence type="predicted"/>
<dbReference type="eggNOG" id="ENOG502Z7HZ">
    <property type="taxonomic scope" value="Bacteria"/>
</dbReference>
<sequence>MTQKELTEFNLGKSLDSLMNLDPRGYGVCNILYEAAYKRSGGPLTMKAAEVLLSSVGEGDTVFIITGFVLKNYNKAETDGPVGAAALARSLIIAKGAKPVFIVPGEAADAVKRLSAIMGFHLYGSFEELRARPLSAGIMEFTKSADGAKKASESLWNEANAANCVPKFCIAIEAPGANSRGVYHNAVGLDISPLEAKTDVLFSYLKKKNVPTLAIGDLGNECGMGALKAHLEKYIPYAAPGGCSCGCGGGIAAVTAADTVLTTTVSNWGAYGICSALAYLSRNKEVLYSPGLEERALRAASEAGLIDMYGWQIPQVDGMNLAKNTALITLMNECVLSAFELEETCRTWFAKTLELGYFDGKTKTPSPH</sequence>
<dbReference type="PANTHER" id="PTHR32022">
    <property type="entry name" value="D-GLUTAMATE CYCLASE, MITOCHONDRIAL"/>
    <property type="match status" value="1"/>
</dbReference>
<reference evidence="3" key="1">
    <citation type="submission" date="2009-12" db="EMBL/GenBank/DDBJ databases">
        <title>Complete sequence of Treponema azotonutricium strain ZAS-9.</title>
        <authorList>
            <person name="Tetu S.G."/>
            <person name="Matson E."/>
            <person name="Ren Q."/>
            <person name="Seshadri R."/>
            <person name="Elbourne L."/>
            <person name="Hassan K.A."/>
            <person name="Durkin A."/>
            <person name="Radune D."/>
            <person name="Mohamoud Y."/>
            <person name="Shay R."/>
            <person name="Jin S."/>
            <person name="Zhang X."/>
            <person name="Lucey K."/>
            <person name="Ballor N.R."/>
            <person name="Ottesen E."/>
            <person name="Rosenthal R."/>
            <person name="Allen A."/>
            <person name="Leadbetter J.R."/>
            <person name="Paulsen I.T."/>
        </authorList>
    </citation>
    <scope>NUCLEOTIDE SEQUENCE [LARGE SCALE GENOMIC DNA]</scope>
    <source>
        <strain evidence="3">ATCC BAA-888 / DSM 13862 / ZAS-9</strain>
    </source>
</reference>
<dbReference type="KEGG" id="taz:TREAZ_0724"/>
<dbReference type="Proteomes" id="UP000009222">
    <property type="component" value="Chromosome"/>
</dbReference>
<dbReference type="PANTHER" id="PTHR32022:SF10">
    <property type="entry name" value="D-GLUTAMATE CYCLASE, MITOCHONDRIAL"/>
    <property type="match status" value="1"/>
</dbReference>
<dbReference type="EMBL" id="CP001841">
    <property type="protein sequence ID" value="AEF83023.1"/>
    <property type="molecule type" value="Genomic_DNA"/>
</dbReference>
<dbReference type="Pfam" id="PF14336">
    <property type="entry name" value="GLUCM-like_C"/>
    <property type="match status" value="1"/>
</dbReference>
<name>F5YAA6_LEAAZ</name>
<evidence type="ECO:0000313" key="2">
    <source>
        <dbReference type="EMBL" id="AEF83023.1"/>
    </source>
</evidence>
<dbReference type="RefSeq" id="WP_015711240.1">
    <property type="nucleotide sequence ID" value="NC_015577.1"/>
</dbReference>
<keyword evidence="3" id="KW-1185">Reference proteome</keyword>
<dbReference type="HOGENOM" id="CLU_062537_0_0_12"/>
<reference evidence="2 3" key="2">
    <citation type="journal article" date="2011" name="ISME J.">
        <title>RNA-seq reveals cooperative metabolic interactions between two termite-gut spirochete species in co-culture.</title>
        <authorList>
            <person name="Rosenthal A.Z."/>
            <person name="Matson E.G."/>
            <person name="Eldar A."/>
            <person name="Leadbetter J.R."/>
        </authorList>
    </citation>
    <scope>NUCLEOTIDE SEQUENCE [LARGE SCALE GENOMIC DNA]</scope>
    <source>
        <strain evidence="3">ATCC BAA-888 / DSM 13862 / ZAS-9</strain>
    </source>
</reference>
<dbReference type="InParanoid" id="F5YAA6"/>
<dbReference type="InterPro" id="IPR025504">
    <property type="entry name" value="GLUCM_C"/>
</dbReference>
<dbReference type="Gene3D" id="3.90.1640.20">
    <property type="entry name" value="TON_0340"/>
    <property type="match status" value="1"/>
</dbReference>
<dbReference type="STRING" id="545695.TREAZ_0724"/>
<organism evidence="2 3">
    <name type="scientific">Leadbettera azotonutricia (strain ATCC BAA-888 / DSM 13862 / ZAS-9)</name>
    <name type="common">Treponema azotonutricium</name>
    <dbReference type="NCBI Taxonomy" id="545695"/>
    <lineage>
        <taxon>Bacteria</taxon>
        <taxon>Pseudomonadati</taxon>
        <taxon>Spirochaetota</taxon>
        <taxon>Spirochaetia</taxon>
        <taxon>Spirochaetales</taxon>
        <taxon>Breznakiellaceae</taxon>
        <taxon>Leadbettera</taxon>
    </lineage>
</organism>
<dbReference type="AlphaFoldDB" id="F5YAA6"/>
<dbReference type="OrthoDB" id="1668885at2"/>
<evidence type="ECO:0000259" key="1">
    <source>
        <dbReference type="Pfam" id="PF14336"/>
    </source>
</evidence>
<gene>
    <name evidence="2" type="ordered locus">TREAZ_0724</name>
</gene>